<keyword evidence="2" id="KW-1185">Reference proteome</keyword>
<evidence type="ECO:0000313" key="2">
    <source>
        <dbReference type="Proteomes" id="UP001497482"/>
    </source>
</evidence>
<gene>
    <name evidence="1" type="ORF">KC01_LOCUS23260</name>
</gene>
<evidence type="ECO:0000313" key="1">
    <source>
        <dbReference type="EMBL" id="CAL1594281.1"/>
    </source>
</evidence>
<organism evidence="1 2">
    <name type="scientific">Knipowitschia caucasica</name>
    <name type="common">Caucasian dwarf goby</name>
    <name type="synonym">Pomatoschistus caucasicus</name>
    <dbReference type="NCBI Taxonomy" id="637954"/>
    <lineage>
        <taxon>Eukaryota</taxon>
        <taxon>Metazoa</taxon>
        <taxon>Chordata</taxon>
        <taxon>Craniata</taxon>
        <taxon>Vertebrata</taxon>
        <taxon>Euteleostomi</taxon>
        <taxon>Actinopterygii</taxon>
        <taxon>Neopterygii</taxon>
        <taxon>Teleostei</taxon>
        <taxon>Neoteleostei</taxon>
        <taxon>Acanthomorphata</taxon>
        <taxon>Gobiaria</taxon>
        <taxon>Gobiiformes</taxon>
        <taxon>Gobioidei</taxon>
        <taxon>Gobiidae</taxon>
        <taxon>Gobiinae</taxon>
        <taxon>Knipowitschia</taxon>
    </lineage>
</organism>
<sequence length="91" mass="10602">MRTMGFHNVDWGRLEDSFSSHHKRVAVRQQEIVISAPPVENVKARWPALHTERQVLAEFNQITSSKLGNDFSNLLETNAWIRISSRWNRVC</sequence>
<dbReference type="AlphaFoldDB" id="A0AAV2L190"/>
<dbReference type="Proteomes" id="UP001497482">
    <property type="component" value="Chromosome 20"/>
</dbReference>
<accession>A0AAV2L190</accession>
<reference evidence="1 2" key="1">
    <citation type="submission" date="2024-04" db="EMBL/GenBank/DDBJ databases">
        <authorList>
            <person name="Waldvogel A.-M."/>
            <person name="Schoenle A."/>
        </authorList>
    </citation>
    <scope>NUCLEOTIDE SEQUENCE [LARGE SCALE GENOMIC DNA]</scope>
</reference>
<name>A0AAV2L190_KNICA</name>
<dbReference type="EMBL" id="OZ035842">
    <property type="protein sequence ID" value="CAL1594281.1"/>
    <property type="molecule type" value="Genomic_DNA"/>
</dbReference>
<protein>
    <submittedName>
        <fullName evidence="1">Uncharacterized protein</fullName>
    </submittedName>
</protein>
<proteinExistence type="predicted"/>